<gene>
    <name evidence="1" type="ORF">HERILL_LOCUS14300</name>
</gene>
<keyword evidence="2" id="KW-1185">Reference proteome</keyword>
<proteinExistence type="predicted"/>
<evidence type="ECO:0000313" key="1">
    <source>
        <dbReference type="EMBL" id="CAD7091902.1"/>
    </source>
</evidence>
<evidence type="ECO:0000313" key="2">
    <source>
        <dbReference type="Proteomes" id="UP000594454"/>
    </source>
</evidence>
<sequence>MSGAVVGLCGYIVYASQTRDDVRFFSKTNSETTDLLNPKKRKLVVFDQEYRPLNAVAEAYKGMESTEKKEEN</sequence>
<dbReference type="AlphaFoldDB" id="A0A7R8V4G8"/>
<dbReference type="OrthoDB" id="7384592at2759"/>
<accession>A0A7R8V4G8</accession>
<dbReference type="Proteomes" id="UP000594454">
    <property type="component" value="Chromosome 6"/>
</dbReference>
<reference evidence="1 2" key="1">
    <citation type="submission" date="2020-11" db="EMBL/GenBank/DDBJ databases">
        <authorList>
            <person name="Wallbank WR R."/>
            <person name="Pardo Diaz C."/>
            <person name="Kozak K."/>
            <person name="Martin S."/>
            <person name="Jiggins C."/>
            <person name="Moest M."/>
            <person name="Warren A I."/>
            <person name="Generalovic N T."/>
            <person name="Byers J.R.P. K."/>
            <person name="Montejo-Kovacevich G."/>
            <person name="Yen C E."/>
        </authorList>
    </citation>
    <scope>NUCLEOTIDE SEQUENCE [LARGE SCALE GENOMIC DNA]</scope>
</reference>
<organism evidence="1 2">
    <name type="scientific">Hermetia illucens</name>
    <name type="common">Black soldier fly</name>
    <dbReference type="NCBI Taxonomy" id="343691"/>
    <lineage>
        <taxon>Eukaryota</taxon>
        <taxon>Metazoa</taxon>
        <taxon>Ecdysozoa</taxon>
        <taxon>Arthropoda</taxon>
        <taxon>Hexapoda</taxon>
        <taxon>Insecta</taxon>
        <taxon>Pterygota</taxon>
        <taxon>Neoptera</taxon>
        <taxon>Endopterygota</taxon>
        <taxon>Diptera</taxon>
        <taxon>Brachycera</taxon>
        <taxon>Stratiomyomorpha</taxon>
        <taxon>Stratiomyidae</taxon>
        <taxon>Hermetiinae</taxon>
        <taxon>Hermetia</taxon>
    </lineage>
</organism>
<dbReference type="InParanoid" id="A0A7R8V4G8"/>
<name>A0A7R8V4G8_HERIL</name>
<dbReference type="EMBL" id="LR899014">
    <property type="protein sequence ID" value="CAD7091902.1"/>
    <property type="molecule type" value="Genomic_DNA"/>
</dbReference>
<protein>
    <submittedName>
        <fullName evidence="1">Uncharacterized protein</fullName>
    </submittedName>
</protein>